<dbReference type="GO" id="GO:0005794">
    <property type="term" value="C:Golgi apparatus"/>
    <property type="evidence" value="ECO:0007669"/>
    <property type="project" value="TreeGrafter"/>
</dbReference>
<reference evidence="7" key="2">
    <citation type="submission" date="2025-09" db="UniProtKB">
        <authorList>
            <consortium name="Ensembl"/>
        </authorList>
    </citation>
    <scope>IDENTIFICATION</scope>
</reference>
<dbReference type="Proteomes" id="UP000694541">
    <property type="component" value="Unplaced"/>
</dbReference>
<keyword evidence="8" id="KW-1185">Reference proteome</keyword>
<evidence type="ECO:0000313" key="7">
    <source>
        <dbReference type="Ensembl" id="ENSANIP00000003619.1"/>
    </source>
</evidence>
<proteinExistence type="predicted"/>
<feature type="coiled-coil region" evidence="5">
    <location>
        <begin position="440"/>
        <end position="777"/>
    </location>
</feature>
<evidence type="ECO:0000256" key="2">
    <source>
        <dbReference type="ARBA" id="ARBA00022490"/>
    </source>
</evidence>
<reference evidence="7" key="1">
    <citation type="submission" date="2025-08" db="UniProtKB">
        <authorList>
            <consortium name="Ensembl"/>
        </authorList>
    </citation>
    <scope>IDENTIFICATION</scope>
</reference>
<dbReference type="SMART" id="SM00755">
    <property type="entry name" value="Grip"/>
    <property type="match status" value="1"/>
</dbReference>
<dbReference type="Gene3D" id="1.10.220.60">
    <property type="entry name" value="GRIP domain"/>
    <property type="match status" value="1"/>
</dbReference>
<dbReference type="InterPro" id="IPR051841">
    <property type="entry name" value="MT-Golgi_org_protein"/>
</dbReference>
<dbReference type="PANTHER" id="PTHR18902">
    <property type="entry name" value="NUCLEAR MITOTIC APPARATUS PROTEIN 1-RELATED"/>
    <property type="match status" value="1"/>
</dbReference>
<feature type="coiled-coil region" evidence="5">
    <location>
        <begin position="1612"/>
        <end position="1653"/>
    </location>
</feature>
<dbReference type="Gene3D" id="1.10.287.1490">
    <property type="match status" value="1"/>
</dbReference>
<dbReference type="GO" id="GO:0034499">
    <property type="term" value="P:late endosome to Golgi transport"/>
    <property type="evidence" value="ECO:0007669"/>
    <property type="project" value="TreeGrafter"/>
</dbReference>
<evidence type="ECO:0000256" key="3">
    <source>
        <dbReference type="ARBA" id="ARBA00022553"/>
    </source>
</evidence>
<evidence type="ECO:0000256" key="1">
    <source>
        <dbReference type="ARBA" id="ARBA00004496"/>
    </source>
</evidence>
<keyword evidence="3" id="KW-0597">Phosphoprotein</keyword>
<dbReference type="Pfam" id="PF01465">
    <property type="entry name" value="GRIP"/>
    <property type="match status" value="1"/>
</dbReference>
<comment type="subcellular location">
    <subcellularLocation>
        <location evidence="1">Cytoplasm</location>
    </subcellularLocation>
</comment>
<evidence type="ECO:0000259" key="6">
    <source>
        <dbReference type="PROSITE" id="PS50913"/>
    </source>
</evidence>
<evidence type="ECO:0000256" key="5">
    <source>
        <dbReference type="SAM" id="Coils"/>
    </source>
</evidence>
<organism evidence="7 8">
    <name type="scientific">Accipiter nisus</name>
    <name type="common">Eurasian sparrowhawk</name>
    <dbReference type="NCBI Taxonomy" id="211598"/>
    <lineage>
        <taxon>Eukaryota</taxon>
        <taxon>Metazoa</taxon>
        <taxon>Chordata</taxon>
        <taxon>Craniata</taxon>
        <taxon>Vertebrata</taxon>
        <taxon>Euteleostomi</taxon>
        <taxon>Archelosauria</taxon>
        <taxon>Archosauria</taxon>
        <taxon>Dinosauria</taxon>
        <taxon>Saurischia</taxon>
        <taxon>Theropoda</taxon>
        <taxon>Coelurosauria</taxon>
        <taxon>Aves</taxon>
        <taxon>Neognathae</taxon>
        <taxon>Neoaves</taxon>
        <taxon>Telluraves</taxon>
        <taxon>Accipitrimorphae</taxon>
        <taxon>Accipitriformes</taxon>
        <taxon>Accipitridae</taxon>
        <taxon>Accipitrinae</taxon>
        <taxon>Accipiter</taxon>
    </lineage>
</organism>
<accession>A0A8B9M3I3</accession>
<dbReference type="FunFam" id="1.10.220.60:FF:000003">
    <property type="entry name" value="GRIP and coiled-coil domain-containing protein 2"/>
    <property type="match status" value="1"/>
</dbReference>
<feature type="coiled-coil region" evidence="5">
    <location>
        <begin position="1384"/>
        <end position="1518"/>
    </location>
</feature>
<feature type="coiled-coil region" evidence="5">
    <location>
        <begin position="366"/>
        <end position="393"/>
    </location>
</feature>
<keyword evidence="4 5" id="KW-0175">Coiled coil</keyword>
<dbReference type="Ensembl" id="ENSANIT00000003737.1">
    <property type="protein sequence ID" value="ENSANIP00000003619.1"/>
    <property type="gene ID" value="ENSANIG00000002438.1"/>
</dbReference>
<name>A0A8B9M3I3_9AVES</name>
<keyword evidence="2" id="KW-0963">Cytoplasm</keyword>
<feature type="coiled-coil region" evidence="5">
    <location>
        <begin position="840"/>
        <end position="1359"/>
    </location>
</feature>
<evidence type="ECO:0000256" key="4">
    <source>
        <dbReference type="ARBA" id="ARBA00023054"/>
    </source>
</evidence>
<dbReference type="Pfam" id="PF16704">
    <property type="entry name" value="Rab_bind"/>
    <property type="match status" value="1"/>
</dbReference>
<dbReference type="PROSITE" id="PS50913">
    <property type="entry name" value="GRIP"/>
    <property type="match status" value="1"/>
</dbReference>
<evidence type="ECO:0000313" key="8">
    <source>
        <dbReference type="Proteomes" id="UP000694541"/>
    </source>
</evidence>
<feature type="domain" description="GRIP" evidence="6">
    <location>
        <begin position="1649"/>
        <end position="1699"/>
    </location>
</feature>
<dbReference type="InterPro" id="IPR032023">
    <property type="entry name" value="GCC2_Rab_bind"/>
</dbReference>
<feature type="coiled-coil region" evidence="5">
    <location>
        <begin position="74"/>
        <end position="319"/>
    </location>
</feature>
<dbReference type="InterPro" id="IPR000237">
    <property type="entry name" value="GRIP_dom"/>
</dbReference>
<protein>
    <submittedName>
        <fullName evidence="7">GRIP and coiled-coil domain containing 2</fullName>
    </submittedName>
</protein>
<dbReference type="PANTHER" id="PTHR18902:SF25">
    <property type="entry name" value="GRIP AND COILED-COIL DOMAIN-CONTAINING PROTEIN 2"/>
    <property type="match status" value="1"/>
</dbReference>
<sequence>MTEAEVVRGGCSGADSGCGAAAAISPPLQPAMEVQDAGQEMVASSVTPGSGKSKLDTLPKEDLIKFAKKQVMLIQKVKSRCTELEKEIEELRSKAATGGADDIIQALTERLDVVLLEKAESQQQCVALKKENTQRKQEAEAAVAKTEELQKQLEQSSIDSLKEIKALKSELANAQCKHNEDLTKLKMELEEQVKKQMGLVEQIERHSDSQKEVKRLQDNVQRMKSTYEEQILCLSKQLEAVNEDKNREVTNLQETIKSNSQCYHNEIKNLNEELKKLKIAHQEEVSELVHQIEISSKENEEKQNQINQLQHSMAEESLMKEKNVKDEMCACTDQREYDLEQLREVLNKNVENKMDVVDIQEEPCVEVKMEEKIRHLEHSLEDLQSQHSILKDELTYMSNVKLKLEEEIHRIKDEYFHEREDLDFKINELQLTKEDYCCVIEKLKLELQAARQHCETTIKEHKLETQTLKEQHKREISELNETLLSGSEKEKMGLIFEMQELREQLEKLTQEKEEAVSNYNSLRETMETLQTELGESAGKISQEFESMRQQQASDVSELQQKLRAAFNEKDVLLETVNRLQEETEKLSSNQLEIEELKCKIVSLQEENNTITSFINQKETAVKELEEKIIALTDQNKSILNEVKCLGEERETLQERYKQEQEKVQELQQEVDVANHYNSDLKEKVEQLMGKLNEALTRKSENAQMLEQLENQIESLVCERENLSSEACTLREENRKIIQEKDKLSEELEKITSEKDGWQVLKEQSENLEKNLQMMTAEKDHISTLLESEQAHRSLVRTQLYHLVEQVGSSVSDSNEEYDSLNLLQIANECLAKMKEEQCLALQNEEKVLHLQREVERLEEENAAQYTEHRSLIQDFEKERDLLREELEGVLSEKEALQHDIQELKNASEKTRIENQDLLANIEEITQKLAFYESQIQEQQKGSEKQDDLNFILEQKETELRNVKDELSSLKNLMETLTEKTDQQSSVAELQEKIGRLEKESAEKGEKLNKIKVVAVKAKKELDTSRKEMQTLREELELVRSEKDQLSASMKDVIQGAESYKNLLMEYDKQGEQLDSEKGRANNLERQIDDLTRQLQVSSQKHDQLHSANEDLLARVETLQHNAKLLEAQILEIQRAKAKVDKELEAEKLLKEQKTKEHSGALQEMEELQMQLQKEKKHLQKTMQELELARKDAQKSTLMDMEIADYERLVKELNQKISDKDSRIEDLEQETGIQKQKQETLQEEIKSLQSTMQQDEERNAKIKQLLVKTKKELADSKQAENDHLMLQASLKGELEASQQQVEAYKIQVAVLTSEKHKVQEHLRTSSEQHQRTLSAYQQKIATLQEECRAAQAEQASVTSEFESYKVRVHNVLKQQKNKSASQTESEGAKQEREQLEMVIDQLKVKLQDAQHNSQMNASELQALQSEHDTLLERHNKMLQETVAKEAELREKLCTIQSDNMVMKTEHAQTLSQLTAQNEALRNNFRDQVRNLQEEHRKTVETLQQQLSRVEAQLFQLKSETSTRGPAVSNPATKNLRERRNTDLPVLDVHSVAREEGEGMETTDTESVSSASTYVPSLEQLLNSPEAKLEPPPWQTELTKDELIQKLNTTAKSADHLNELLRESEATNAILMEQIKLLKNEIRRLERNQEREKSVANLEYLKNVLLQFIFLKSGSEKERLLPVIDTMLQLSPEEKGKLVAIAQGRWCSEHCHKKGEVEIKATEVLCFLLCRPLRKNKA</sequence>